<protein>
    <submittedName>
        <fullName evidence="1">Uncharacterized protein</fullName>
    </submittedName>
</protein>
<accession>A0A2U1SNI5</accession>
<name>A0A2U1SNI5_METSR</name>
<dbReference type="AlphaFoldDB" id="A0A2U1SNI5"/>
<dbReference type="Proteomes" id="UP000245137">
    <property type="component" value="Unassembled WGS sequence"/>
</dbReference>
<sequence>MATEGVMKYRTLEEITKLAGVEPVEARREQASLRRARLQRLATLIEAHVGRIRLFSMMEYVPVKERIKLRQDESPLYIAFRDAQFREQGLKGDRLGDAIDFFQLSMREAHHIFCDCNYSGAITPGAVAARARSIAEKKSLGELWRSFTQLLGLWRLGPA</sequence>
<keyword evidence="2" id="KW-1185">Reference proteome</keyword>
<evidence type="ECO:0000313" key="2">
    <source>
        <dbReference type="Proteomes" id="UP000245137"/>
    </source>
</evidence>
<comment type="caution">
    <text evidence="1">The sequence shown here is derived from an EMBL/GenBank/DDBJ whole genome shotgun (WGS) entry which is preliminary data.</text>
</comment>
<dbReference type="OrthoDB" id="8281686at2"/>
<evidence type="ECO:0000313" key="1">
    <source>
        <dbReference type="EMBL" id="PWB93166.1"/>
    </source>
</evidence>
<reference evidence="1 2" key="1">
    <citation type="journal article" date="2018" name="Appl. Microbiol. Biotechnol.">
        <title>Co-cultivation of the strictly anaerobic methanogen Methanosarcina barkeri with aerobic methanotrophs in an oxygen-limited membrane bioreactor.</title>
        <authorList>
            <person name="In 't Zandt M.H."/>
            <person name="van den Bosch T.J.M."/>
            <person name="Rijkers R."/>
            <person name="van Kessel M.A.H.J."/>
            <person name="Jetten M.S.M."/>
            <person name="Welte C.U."/>
        </authorList>
    </citation>
    <scope>NUCLEOTIDE SEQUENCE [LARGE SCALE GENOMIC DNA]</scope>
    <source>
        <strain evidence="1 2">DSM 17706</strain>
    </source>
</reference>
<proteinExistence type="predicted"/>
<dbReference type="EMBL" id="PUIV01000026">
    <property type="protein sequence ID" value="PWB93166.1"/>
    <property type="molecule type" value="Genomic_DNA"/>
</dbReference>
<organism evidence="1 2">
    <name type="scientific">Methylosinus sporium</name>
    <dbReference type="NCBI Taxonomy" id="428"/>
    <lineage>
        <taxon>Bacteria</taxon>
        <taxon>Pseudomonadati</taxon>
        <taxon>Pseudomonadota</taxon>
        <taxon>Alphaproteobacteria</taxon>
        <taxon>Hyphomicrobiales</taxon>
        <taxon>Methylocystaceae</taxon>
        <taxon>Methylosinus</taxon>
    </lineage>
</organism>
<gene>
    <name evidence="1" type="ORF">C5689_14330</name>
</gene>